<organism evidence="2 3">
    <name type="scientific">Rubrivivax gelatinosus (strain NBRC 100245 / IL144)</name>
    <dbReference type="NCBI Taxonomy" id="983917"/>
    <lineage>
        <taxon>Bacteria</taxon>
        <taxon>Pseudomonadati</taxon>
        <taxon>Pseudomonadota</taxon>
        <taxon>Betaproteobacteria</taxon>
        <taxon>Burkholderiales</taxon>
        <taxon>Sphaerotilaceae</taxon>
        <taxon>Rubrivivax</taxon>
    </lineage>
</organism>
<dbReference type="STRING" id="983917.RGE_30850"/>
<reference evidence="2 3" key="1">
    <citation type="journal article" date="2012" name="J. Bacteriol.">
        <title>Complete genome sequence of phototrophic betaproteobacterium Rubrivivax gelatinosus IL144.</title>
        <authorList>
            <person name="Nagashima S."/>
            <person name="Kamimura A."/>
            <person name="Shimizu T."/>
            <person name="Nakamura-isaki S."/>
            <person name="Aono E."/>
            <person name="Sakamoto K."/>
            <person name="Ichikawa N."/>
            <person name="Nakazawa H."/>
            <person name="Sekine M."/>
            <person name="Yamazaki S."/>
            <person name="Fujita N."/>
            <person name="Shimada K."/>
            <person name="Hanada S."/>
            <person name="Nagashima K.V.P."/>
        </authorList>
    </citation>
    <scope>NUCLEOTIDE SEQUENCE [LARGE SCALE GENOMIC DNA]</scope>
    <source>
        <strain evidence="3">NBRC 100245 / IL144</strain>
    </source>
</reference>
<dbReference type="PATRIC" id="fig|983917.3.peg.3009"/>
<dbReference type="HOGENOM" id="CLU_2467101_0_0_4"/>
<dbReference type="KEGG" id="rge:RGE_30850"/>
<dbReference type="EMBL" id="AP012320">
    <property type="protein sequence ID" value="BAL96424.1"/>
    <property type="molecule type" value="Genomic_DNA"/>
</dbReference>
<evidence type="ECO:0000313" key="3">
    <source>
        <dbReference type="Proteomes" id="UP000007883"/>
    </source>
</evidence>
<gene>
    <name evidence="2" type="ordered locus">RGE_30850</name>
</gene>
<keyword evidence="3" id="KW-1185">Reference proteome</keyword>
<proteinExistence type="predicted"/>
<accession>I0HTT7</accession>
<sequence>MNRTAIGPGVPAPSNEGFPISKFEILRSAGAGKRRAVATLAGLCASPIPCPLPIPKTRRSASRIPTQTRRPGARHPQPNMKATRCWRT</sequence>
<evidence type="ECO:0000256" key="1">
    <source>
        <dbReference type="SAM" id="MobiDB-lite"/>
    </source>
</evidence>
<name>I0HTT7_RUBGI</name>
<dbReference type="Proteomes" id="UP000007883">
    <property type="component" value="Chromosome"/>
</dbReference>
<protein>
    <submittedName>
        <fullName evidence="2">Uncharacterized protein</fullName>
    </submittedName>
</protein>
<evidence type="ECO:0000313" key="2">
    <source>
        <dbReference type="EMBL" id="BAL96424.1"/>
    </source>
</evidence>
<dbReference type="AlphaFoldDB" id="I0HTT7"/>
<feature type="region of interest" description="Disordered" evidence="1">
    <location>
        <begin position="52"/>
        <end position="88"/>
    </location>
</feature>